<evidence type="ECO:0000313" key="2">
    <source>
        <dbReference type="Proteomes" id="UP000198582"/>
    </source>
</evidence>
<protein>
    <recommendedName>
        <fullName evidence="3">DUF1566 domain-containing protein</fullName>
    </recommendedName>
</protein>
<dbReference type="Proteomes" id="UP000198582">
    <property type="component" value="Unassembled WGS sequence"/>
</dbReference>
<keyword evidence="2" id="KW-1185">Reference proteome</keyword>
<dbReference type="EMBL" id="FOEF01000003">
    <property type="protein sequence ID" value="SEO97306.1"/>
    <property type="molecule type" value="Genomic_DNA"/>
</dbReference>
<sequence>MTRRTGPSITRSPYAVGKSQNLVWLDYTSGFANWFKQTAWAGGLNAEGTLTYHLDRRTRSPGPGDWRLPATEDGPAHYGYDGTSLCGYNTGNSEWTRLYYHALGNKALQATDGTLPELPAPSDSPVDDDGAFDFAAAFGPIFAN</sequence>
<proteinExistence type="predicted"/>
<dbReference type="AlphaFoldDB" id="A0A1H8U2M4"/>
<evidence type="ECO:0000313" key="1">
    <source>
        <dbReference type="EMBL" id="SEO97306.1"/>
    </source>
</evidence>
<organism evidence="1 2">
    <name type="scientific">Amycolatopsis saalfeldensis</name>
    <dbReference type="NCBI Taxonomy" id="394193"/>
    <lineage>
        <taxon>Bacteria</taxon>
        <taxon>Bacillati</taxon>
        <taxon>Actinomycetota</taxon>
        <taxon>Actinomycetes</taxon>
        <taxon>Pseudonocardiales</taxon>
        <taxon>Pseudonocardiaceae</taxon>
        <taxon>Amycolatopsis</taxon>
    </lineage>
</organism>
<name>A0A1H8U2M4_9PSEU</name>
<accession>A0A1H8U2M4</accession>
<reference evidence="1 2" key="1">
    <citation type="submission" date="2016-10" db="EMBL/GenBank/DDBJ databases">
        <authorList>
            <person name="de Groot N.N."/>
        </authorList>
    </citation>
    <scope>NUCLEOTIDE SEQUENCE [LARGE SCALE GENOMIC DNA]</scope>
    <source>
        <strain evidence="1 2">DSM 44993</strain>
    </source>
</reference>
<dbReference type="STRING" id="394193.SAMN04489732_10333"/>
<evidence type="ECO:0008006" key="3">
    <source>
        <dbReference type="Google" id="ProtNLM"/>
    </source>
</evidence>
<gene>
    <name evidence="1" type="ORF">SAMN04489732_10333</name>
</gene>